<proteinExistence type="predicted"/>
<feature type="compositionally biased region" description="Acidic residues" evidence="1">
    <location>
        <begin position="8"/>
        <end position="19"/>
    </location>
</feature>
<keyword evidence="3" id="KW-1185">Reference proteome</keyword>
<evidence type="ECO:0000313" key="2">
    <source>
        <dbReference type="EMBL" id="TVY33503.1"/>
    </source>
</evidence>
<sequence>LGENNNIDVEDEEEEEESFETMKTPFERAIEGKSKVRAVPGMTTYLSRVRIERLGKKYGEQTNALETGLADRSKQ</sequence>
<feature type="region of interest" description="Disordered" evidence="1">
    <location>
        <begin position="1"/>
        <end position="22"/>
    </location>
</feature>
<feature type="non-terminal residue" evidence="2">
    <location>
        <position position="1"/>
    </location>
</feature>
<organism evidence="2 3">
    <name type="scientific">Lachnellula occidentalis</name>
    <dbReference type="NCBI Taxonomy" id="215460"/>
    <lineage>
        <taxon>Eukaryota</taxon>
        <taxon>Fungi</taxon>
        <taxon>Dikarya</taxon>
        <taxon>Ascomycota</taxon>
        <taxon>Pezizomycotina</taxon>
        <taxon>Leotiomycetes</taxon>
        <taxon>Helotiales</taxon>
        <taxon>Lachnaceae</taxon>
        <taxon>Lachnellula</taxon>
    </lineage>
</organism>
<dbReference type="EMBL" id="QGMI01001375">
    <property type="protein sequence ID" value="TVY33503.1"/>
    <property type="molecule type" value="Genomic_DNA"/>
</dbReference>
<dbReference type="OrthoDB" id="424402at2759"/>
<dbReference type="Proteomes" id="UP000443090">
    <property type="component" value="Unassembled WGS sequence"/>
</dbReference>
<evidence type="ECO:0000313" key="3">
    <source>
        <dbReference type="Proteomes" id="UP000443090"/>
    </source>
</evidence>
<gene>
    <name evidence="2" type="ORF">LOCC1_G006649</name>
</gene>
<accession>A0A8H8U6T0</accession>
<protein>
    <submittedName>
        <fullName evidence="2">Uncharacterized protein</fullName>
    </submittedName>
</protein>
<name>A0A8H8U6T0_9HELO</name>
<dbReference type="AlphaFoldDB" id="A0A8H8U6T0"/>
<comment type="caution">
    <text evidence="2">The sequence shown here is derived from an EMBL/GenBank/DDBJ whole genome shotgun (WGS) entry which is preliminary data.</text>
</comment>
<reference evidence="2 3" key="1">
    <citation type="submission" date="2018-05" db="EMBL/GenBank/DDBJ databases">
        <title>Genome sequencing and assembly of the regulated plant pathogen Lachnellula willkommii and related sister species for the development of diagnostic species identification markers.</title>
        <authorList>
            <person name="Giroux E."/>
            <person name="Bilodeau G."/>
        </authorList>
    </citation>
    <scope>NUCLEOTIDE SEQUENCE [LARGE SCALE GENOMIC DNA]</scope>
    <source>
        <strain evidence="2 3">CBS 160.35</strain>
    </source>
</reference>
<evidence type="ECO:0000256" key="1">
    <source>
        <dbReference type="SAM" id="MobiDB-lite"/>
    </source>
</evidence>